<reference evidence="6 7" key="1">
    <citation type="journal article" date="2019" name="Syst. Appl. Microbiol.">
        <title>Characterization of Bifidobacterium species in feaces of the Egyptian fruit bat: Description of B. vespertilionis sp. nov. and B. rousetti sp. nov.</title>
        <authorList>
            <person name="Modesto M."/>
            <person name="Satti M."/>
            <person name="Watanabe K."/>
            <person name="Puglisi E."/>
            <person name="Morelli L."/>
            <person name="Huang C.-H."/>
            <person name="Liou J.-S."/>
            <person name="Miyashita M."/>
            <person name="Tamura T."/>
            <person name="Saito S."/>
            <person name="Mori K."/>
            <person name="Huang L."/>
            <person name="Sciavilla P."/>
            <person name="Sandri C."/>
            <person name="Spiezio C."/>
            <person name="Vitali F."/>
            <person name="Cavalieri D."/>
            <person name="Perpetuini G."/>
            <person name="Tofalo R."/>
            <person name="Bonetti A."/>
            <person name="Arita M."/>
            <person name="Mattarelli P."/>
        </authorList>
    </citation>
    <scope>NUCLEOTIDE SEQUENCE [LARGE SCALE GENOMIC DNA]</scope>
    <source>
        <strain evidence="4 7">RST16</strain>
        <strain evidence="5 6">RST8</strain>
    </source>
</reference>
<keyword evidence="1" id="KW-0862">Zinc</keyword>
<dbReference type="RefSeq" id="WP_150354529.1">
    <property type="nucleotide sequence ID" value="NZ_RZNZ01000016.1"/>
</dbReference>
<dbReference type="AlphaFoldDB" id="A0A5J5DTH6"/>
<gene>
    <name evidence="5" type="ORF">EM848_08625</name>
    <name evidence="4" type="ORF">EMO90_10280</name>
</gene>
<evidence type="ECO:0000313" key="5">
    <source>
        <dbReference type="EMBL" id="KAA8822379.1"/>
    </source>
</evidence>
<dbReference type="Proteomes" id="UP000374630">
    <property type="component" value="Unassembled WGS sequence"/>
</dbReference>
<dbReference type="EMBL" id="RZNZ01000016">
    <property type="protein sequence ID" value="KAA8818212.1"/>
    <property type="molecule type" value="Genomic_DNA"/>
</dbReference>
<feature type="region of interest" description="Disordered" evidence="2">
    <location>
        <begin position="204"/>
        <end position="231"/>
    </location>
</feature>
<dbReference type="Proteomes" id="UP000345527">
    <property type="component" value="Unassembled WGS sequence"/>
</dbReference>
<accession>A0A5J5DTH6</accession>
<dbReference type="EMBL" id="RZOA01000017">
    <property type="protein sequence ID" value="KAA8822379.1"/>
    <property type="molecule type" value="Genomic_DNA"/>
</dbReference>
<evidence type="ECO:0000256" key="2">
    <source>
        <dbReference type="SAM" id="MobiDB-lite"/>
    </source>
</evidence>
<dbReference type="InterPro" id="IPR007527">
    <property type="entry name" value="Znf_SWIM"/>
</dbReference>
<evidence type="ECO:0000313" key="4">
    <source>
        <dbReference type="EMBL" id="KAA8818212.1"/>
    </source>
</evidence>
<dbReference type="GO" id="GO:0008270">
    <property type="term" value="F:zinc ion binding"/>
    <property type="evidence" value="ECO:0007669"/>
    <property type="project" value="UniProtKB-KW"/>
</dbReference>
<feature type="domain" description="SWIM-type" evidence="3">
    <location>
        <begin position="64"/>
        <end position="112"/>
    </location>
</feature>
<dbReference type="PROSITE" id="PS50966">
    <property type="entry name" value="ZF_SWIM"/>
    <property type="match status" value="1"/>
</dbReference>
<organism evidence="5 6">
    <name type="scientific">Bifidobacterium vespertilionis</name>
    <dbReference type="NCBI Taxonomy" id="2562524"/>
    <lineage>
        <taxon>Bacteria</taxon>
        <taxon>Bacillati</taxon>
        <taxon>Actinomycetota</taxon>
        <taxon>Actinomycetes</taxon>
        <taxon>Bifidobacteriales</taxon>
        <taxon>Bifidobacteriaceae</taxon>
        <taxon>Bifidobacterium</taxon>
    </lineage>
</organism>
<sequence length="698" mass="76778">MSTSPSHATLRNFETLFDSAPRILNRAMDYWASGRVTGCELAVGSGPQPALYRATVRGSGDAAYTVVIQLAPAQDGEGRDGGDPTIETASCDCPYTATPYCKHIGAVLCELRERICGGMPDDDGRGHRTPRKTATIPHYVLEPVMNRIEQEVQESDGRHVLFFWSVNCVDYAEHLRLLAPQSEAPLIPAPEAGRMILGPMEEYRRLHGGDDGDPDDPGAPGHGLPGAMPFNPLHGSNPFDQALSGLDAVVRNALHSTDYANACLNLAVAIQALAAFTNATRDDLHILSNANDVLVSQIRCYMENVASDADSPTASMALDRIVEAAYSPDIQFYDPMNAAMLLGSALAFARHDDKTMWAYDVIDTALERFSPAHDGELPLATLSVSRHILRHYLLMVAYDLRTLADDREGREALFRDYPSFAPLALVHVIELIRAGRFRQAMQAARSFLTAASSLDGSNEIGQGGLLDGLLPHGWHTIMECCAEGMDDADALASLYRRYIVHANDQADVAYVDRLRRLLRITANADDEEWHAQALMLARDCARNIAWRIKHQPEMVENDDGSDGRHSSWRNPAYERLIVDERLSDDALTYCTTVDYPPLPLLKTMAIAHPDRARDVIYAAMPPGALPSDLTGTFVHGSGSVSRDDLGLDARRPVYRQIAKQLKRLATVFGEDEARELAHIVVARYPNRRALAEELGFML</sequence>
<keyword evidence="1" id="KW-0479">Metal-binding</keyword>
<comment type="caution">
    <text evidence="5">The sequence shown here is derived from an EMBL/GenBank/DDBJ whole genome shotgun (WGS) entry which is preliminary data.</text>
</comment>
<name>A0A5J5DTH6_9BIFI</name>
<evidence type="ECO:0000256" key="1">
    <source>
        <dbReference type="PROSITE-ProRule" id="PRU00325"/>
    </source>
</evidence>
<evidence type="ECO:0000259" key="3">
    <source>
        <dbReference type="PROSITE" id="PS50966"/>
    </source>
</evidence>
<evidence type="ECO:0000313" key="6">
    <source>
        <dbReference type="Proteomes" id="UP000345527"/>
    </source>
</evidence>
<keyword evidence="1" id="KW-0863">Zinc-finger</keyword>
<proteinExistence type="predicted"/>
<protein>
    <recommendedName>
        <fullName evidence="3">SWIM-type domain-containing protein</fullName>
    </recommendedName>
</protein>
<dbReference type="OrthoDB" id="3223880at2"/>
<evidence type="ECO:0000313" key="7">
    <source>
        <dbReference type="Proteomes" id="UP000374630"/>
    </source>
</evidence>
<keyword evidence="7" id="KW-1185">Reference proteome</keyword>